<feature type="domain" description="Luciferase-like" evidence="1">
    <location>
        <begin position="13"/>
        <end position="261"/>
    </location>
</feature>
<evidence type="ECO:0000259" key="1">
    <source>
        <dbReference type="Pfam" id="PF00296"/>
    </source>
</evidence>
<dbReference type="AlphaFoldDB" id="A0A2S9J9Z4"/>
<organism evidence="2 3">
    <name type="scientific">Phyllobacterium myrsinacearum</name>
    <dbReference type="NCBI Taxonomy" id="28101"/>
    <lineage>
        <taxon>Bacteria</taxon>
        <taxon>Pseudomonadati</taxon>
        <taxon>Pseudomonadota</taxon>
        <taxon>Alphaproteobacteria</taxon>
        <taxon>Hyphomicrobiales</taxon>
        <taxon>Phyllobacteriaceae</taxon>
        <taxon>Phyllobacterium</taxon>
    </lineage>
</organism>
<dbReference type="InterPro" id="IPR011251">
    <property type="entry name" value="Luciferase-like_dom"/>
</dbReference>
<dbReference type="RefSeq" id="WP_105738215.1">
    <property type="nucleotide sequence ID" value="NZ_PVBT01000011.1"/>
</dbReference>
<comment type="caution">
    <text evidence="2">The sequence shown here is derived from an EMBL/GenBank/DDBJ whole genome shotgun (WGS) entry which is preliminary data.</text>
</comment>
<dbReference type="Proteomes" id="UP000238563">
    <property type="component" value="Unassembled WGS sequence"/>
</dbReference>
<dbReference type="GO" id="GO:0016705">
    <property type="term" value="F:oxidoreductase activity, acting on paired donors, with incorporation or reduction of molecular oxygen"/>
    <property type="evidence" value="ECO:0007669"/>
    <property type="project" value="InterPro"/>
</dbReference>
<sequence>MTNTSLAINHVGFLTPGNYRDDNPYEGLENTLQLLEFGEKLGFDSGWVRQRHLEHGISSAGVFLAAATQRTSRIQLGTAVIQIGYESPYRLAEDLSTVDVLSRGRLNIGLSAGTPAHAALLGPRVFDGDWKEYDLSHTRVIRFADNLRGEFLADPQTFIATPGGPQRPRLQPHAEGLVNRIWYGGGSLRSVGWAGQNGFNLMIGNVTAGENTDDFYEAQGHQLDAYHHNLDGLFRRVSLGRVIVPTDSADAATRKKYADYAASRHERTLKPQGERRTLFPKDLVGTSEQILEQLFNDPIVARVGELRLELPYEFQQHEYQQILSDFISHIAPEIGWGNQPVRISAGARR</sequence>
<accession>A0A2S9J9Z4</accession>
<dbReference type="InterPro" id="IPR050766">
    <property type="entry name" value="Bact_Lucif_Oxidored"/>
</dbReference>
<dbReference type="OrthoDB" id="9804736at2"/>
<dbReference type="PANTHER" id="PTHR30137:SF15">
    <property type="entry name" value="BLL6902 PROTEIN"/>
    <property type="match status" value="1"/>
</dbReference>
<evidence type="ECO:0000313" key="3">
    <source>
        <dbReference type="Proteomes" id="UP000238563"/>
    </source>
</evidence>
<keyword evidence="3" id="KW-1185">Reference proteome</keyword>
<evidence type="ECO:0000313" key="2">
    <source>
        <dbReference type="EMBL" id="PRD49579.1"/>
    </source>
</evidence>
<reference evidence="2 3" key="1">
    <citation type="submission" date="2018-02" db="EMBL/GenBank/DDBJ databases">
        <title>The draft genome of Phyllobacterium myrsinacearum DSM5892.</title>
        <authorList>
            <person name="Li L."/>
            <person name="Liu L."/>
            <person name="Zhang X."/>
            <person name="Wang T."/>
        </authorList>
    </citation>
    <scope>NUCLEOTIDE SEQUENCE [LARGE SCALE GENOMIC DNA]</scope>
    <source>
        <strain evidence="2 3">DSM 5892</strain>
    </source>
</reference>
<dbReference type="GO" id="GO:0005829">
    <property type="term" value="C:cytosol"/>
    <property type="evidence" value="ECO:0007669"/>
    <property type="project" value="TreeGrafter"/>
</dbReference>
<dbReference type="InterPro" id="IPR036661">
    <property type="entry name" value="Luciferase-like_sf"/>
</dbReference>
<dbReference type="Gene3D" id="3.20.20.30">
    <property type="entry name" value="Luciferase-like domain"/>
    <property type="match status" value="1"/>
</dbReference>
<gene>
    <name evidence="2" type="ORF">C5750_25710</name>
</gene>
<proteinExistence type="predicted"/>
<dbReference type="PANTHER" id="PTHR30137">
    <property type="entry name" value="LUCIFERASE-LIKE MONOOXYGENASE"/>
    <property type="match status" value="1"/>
</dbReference>
<protein>
    <submittedName>
        <fullName evidence="2">LLM class flavin-dependent oxidoreductase</fullName>
    </submittedName>
</protein>
<dbReference type="Pfam" id="PF00296">
    <property type="entry name" value="Bac_luciferase"/>
    <property type="match status" value="1"/>
</dbReference>
<name>A0A2S9J9Z4_9HYPH</name>
<dbReference type="EMBL" id="PVBT01000011">
    <property type="protein sequence ID" value="PRD49579.1"/>
    <property type="molecule type" value="Genomic_DNA"/>
</dbReference>
<dbReference type="SUPFAM" id="SSF51679">
    <property type="entry name" value="Bacterial luciferase-like"/>
    <property type="match status" value="1"/>
</dbReference>